<evidence type="ECO:0000313" key="1">
    <source>
        <dbReference type="EMBL" id="RST94743.1"/>
    </source>
</evidence>
<accession>A0A429ZM42</accession>
<dbReference type="EMBL" id="NGJU01000013">
    <property type="protein sequence ID" value="RST94743.1"/>
    <property type="molecule type" value="Genomic_DNA"/>
</dbReference>
<sequence>MAVIKLHQNRVNPLVLPVILADQLGMFKKQQVTVDLRLAETFQFNGKSEFMTGEVDAMMGDTTFFFYYLKDGKYAKITSNLTRTIQIVGNQDVTAETALQIGVNRKGLFRFFQEHFLTGQLKKAQVVWLNNTFERIQAMRDKEINGLVAIEPFITDVLTEFQGEVLWHSKDIPHYFVMWCFAGQFIDEHPQTVRNFHLALSEAAEYFNQLSPSAKVSCCRDIAGYSQDLADRMSHFVFEEQGNYQVEDFDLCQKWLFKEGEILELYEASDYLFPGI</sequence>
<dbReference type="Proteomes" id="UP000287239">
    <property type="component" value="Unassembled WGS sequence"/>
</dbReference>
<protein>
    <recommendedName>
        <fullName evidence="3">SsuA/THI5-like domain-containing protein</fullName>
    </recommendedName>
</protein>
<dbReference type="SUPFAM" id="SSF53850">
    <property type="entry name" value="Periplasmic binding protein-like II"/>
    <property type="match status" value="1"/>
</dbReference>
<reference evidence="1 2" key="1">
    <citation type="submission" date="2017-05" db="EMBL/GenBank/DDBJ databases">
        <title>Vagococcus spp. assemblies.</title>
        <authorList>
            <person name="Gulvik C.A."/>
        </authorList>
    </citation>
    <scope>NUCLEOTIDE SEQUENCE [LARGE SCALE GENOMIC DNA]</scope>
    <source>
        <strain evidence="1 2">NCFB 2777</strain>
    </source>
</reference>
<comment type="caution">
    <text evidence="1">The sequence shown here is derived from an EMBL/GenBank/DDBJ whole genome shotgun (WGS) entry which is preliminary data.</text>
</comment>
<organism evidence="1 2">
    <name type="scientific">Vagococcus salmoninarum</name>
    <dbReference type="NCBI Taxonomy" id="2739"/>
    <lineage>
        <taxon>Bacteria</taxon>
        <taxon>Bacillati</taxon>
        <taxon>Bacillota</taxon>
        <taxon>Bacilli</taxon>
        <taxon>Lactobacillales</taxon>
        <taxon>Enterococcaceae</taxon>
        <taxon>Vagococcus</taxon>
    </lineage>
</organism>
<evidence type="ECO:0000313" key="2">
    <source>
        <dbReference type="Proteomes" id="UP000287239"/>
    </source>
</evidence>
<evidence type="ECO:0008006" key="3">
    <source>
        <dbReference type="Google" id="ProtNLM"/>
    </source>
</evidence>
<dbReference type="OrthoDB" id="1886799at2"/>
<dbReference type="AlphaFoldDB" id="A0A429ZM42"/>
<gene>
    <name evidence="1" type="ORF">CBF35_09370</name>
</gene>
<name>A0A429ZM42_9ENTE</name>
<dbReference type="RefSeq" id="WP_126780425.1">
    <property type="nucleotide sequence ID" value="NZ_CP177121.1"/>
</dbReference>
<dbReference type="Gene3D" id="3.40.190.10">
    <property type="entry name" value="Periplasmic binding protein-like II"/>
    <property type="match status" value="2"/>
</dbReference>
<keyword evidence="2" id="KW-1185">Reference proteome</keyword>
<dbReference type="GeneID" id="98568580"/>
<proteinExistence type="predicted"/>